<evidence type="ECO:0008006" key="4">
    <source>
        <dbReference type="Google" id="ProtNLM"/>
    </source>
</evidence>
<accession>A0ABU0TKR5</accession>
<feature type="transmembrane region" description="Helical" evidence="1">
    <location>
        <begin position="130"/>
        <end position="153"/>
    </location>
</feature>
<keyword evidence="3" id="KW-1185">Reference proteome</keyword>
<gene>
    <name evidence="2" type="ORF">QE404_002743</name>
</gene>
<feature type="transmembrane region" description="Helical" evidence="1">
    <location>
        <begin position="56"/>
        <end position="78"/>
    </location>
</feature>
<organism evidence="2 3">
    <name type="scientific">Chryseobacterium camelliae</name>
    <dbReference type="NCBI Taxonomy" id="1265445"/>
    <lineage>
        <taxon>Bacteria</taxon>
        <taxon>Pseudomonadati</taxon>
        <taxon>Bacteroidota</taxon>
        <taxon>Flavobacteriia</taxon>
        <taxon>Flavobacteriales</taxon>
        <taxon>Weeksellaceae</taxon>
        <taxon>Chryseobacterium group</taxon>
        <taxon>Chryseobacterium</taxon>
    </lineage>
</organism>
<proteinExistence type="predicted"/>
<keyword evidence="1" id="KW-1133">Transmembrane helix</keyword>
<dbReference type="Proteomes" id="UP001225072">
    <property type="component" value="Unassembled WGS sequence"/>
</dbReference>
<dbReference type="RefSeq" id="WP_307451229.1">
    <property type="nucleotide sequence ID" value="NZ_JAUTAL010000001.1"/>
</dbReference>
<keyword evidence="1" id="KW-0472">Membrane</keyword>
<keyword evidence="1" id="KW-0812">Transmembrane</keyword>
<feature type="transmembrane region" description="Helical" evidence="1">
    <location>
        <begin position="12"/>
        <end position="36"/>
    </location>
</feature>
<comment type="caution">
    <text evidence="2">The sequence shown here is derived from an EMBL/GenBank/DDBJ whole genome shotgun (WGS) entry which is preliminary data.</text>
</comment>
<evidence type="ECO:0000313" key="2">
    <source>
        <dbReference type="EMBL" id="MDQ1097596.1"/>
    </source>
</evidence>
<protein>
    <recommendedName>
        <fullName evidence="4">DUF1772 domain-containing protein</fullName>
    </recommendedName>
</protein>
<evidence type="ECO:0000256" key="1">
    <source>
        <dbReference type="SAM" id="Phobius"/>
    </source>
</evidence>
<sequence>MNENREYSLSSFLLVVFCAIILYCFGASVMDSFVVYPGWRLLRANEFIEFHGQQSVWIINVFVIPLIIATILNIWLLWQKPGCIQRKMVFVSLLCMAVNWGMSFLIQIPMHHQLSETYNAILLEKLISTNYLRVALQTVQIIIVLKMLITAVARCSA</sequence>
<evidence type="ECO:0000313" key="3">
    <source>
        <dbReference type="Proteomes" id="UP001225072"/>
    </source>
</evidence>
<reference evidence="2 3" key="1">
    <citation type="submission" date="2023-07" db="EMBL/GenBank/DDBJ databases">
        <title>Functional and genomic diversity of the sorghum phyllosphere microbiome.</title>
        <authorList>
            <person name="Shade A."/>
        </authorList>
    </citation>
    <scope>NUCLEOTIDE SEQUENCE [LARGE SCALE GENOMIC DNA]</scope>
    <source>
        <strain evidence="2 3">SORGH_AS_1064</strain>
    </source>
</reference>
<feature type="transmembrane region" description="Helical" evidence="1">
    <location>
        <begin position="90"/>
        <end position="110"/>
    </location>
</feature>
<dbReference type="EMBL" id="JAUTAL010000001">
    <property type="protein sequence ID" value="MDQ1097596.1"/>
    <property type="molecule type" value="Genomic_DNA"/>
</dbReference>
<name>A0ABU0TKR5_9FLAO</name>